<dbReference type="InterPro" id="IPR036249">
    <property type="entry name" value="Thioredoxin-like_sf"/>
</dbReference>
<dbReference type="HOGENOM" id="CLU_000288_47_5_5"/>
<gene>
    <name evidence="4" type="ordered locus">Caul_4371</name>
</gene>
<dbReference type="InterPro" id="IPR012336">
    <property type="entry name" value="Thioredoxin-like_fold"/>
</dbReference>
<feature type="signal peptide" evidence="2">
    <location>
        <begin position="1"/>
        <end position="23"/>
    </location>
</feature>
<name>B0T001_CAUSK</name>
<dbReference type="AlphaFoldDB" id="B0T001"/>
<dbReference type="PROSITE" id="PS51257">
    <property type="entry name" value="PROKAR_LIPOPROTEIN"/>
    <property type="match status" value="1"/>
</dbReference>
<dbReference type="eggNOG" id="COG1651">
    <property type="taxonomic scope" value="Bacteria"/>
</dbReference>
<dbReference type="KEGG" id="cak:Caul_4371"/>
<dbReference type="SUPFAM" id="SSF52833">
    <property type="entry name" value="Thioredoxin-like"/>
    <property type="match status" value="1"/>
</dbReference>
<dbReference type="Gene3D" id="3.40.30.10">
    <property type="entry name" value="Glutaredoxin"/>
    <property type="match status" value="1"/>
</dbReference>
<evidence type="ECO:0000256" key="2">
    <source>
        <dbReference type="SAM" id="SignalP"/>
    </source>
</evidence>
<evidence type="ECO:0000259" key="3">
    <source>
        <dbReference type="Pfam" id="PF13462"/>
    </source>
</evidence>
<organism evidence="4">
    <name type="scientific">Caulobacter sp. (strain K31)</name>
    <dbReference type="NCBI Taxonomy" id="366602"/>
    <lineage>
        <taxon>Bacteria</taxon>
        <taxon>Pseudomonadati</taxon>
        <taxon>Pseudomonadota</taxon>
        <taxon>Alphaproteobacteria</taxon>
        <taxon>Caulobacterales</taxon>
        <taxon>Caulobacteraceae</taxon>
        <taxon>Caulobacter</taxon>
    </lineage>
</organism>
<dbReference type="STRING" id="366602.Caul_4371"/>
<feature type="domain" description="Thioredoxin-like fold" evidence="3">
    <location>
        <begin position="33"/>
        <end position="201"/>
    </location>
</feature>
<evidence type="ECO:0000313" key="4">
    <source>
        <dbReference type="EMBL" id="ABZ73491.1"/>
    </source>
</evidence>
<dbReference type="Pfam" id="PF13462">
    <property type="entry name" value="Thioredoxin_4"/>
    <property type="match status" value="1"/>
</dbReference>
<dbReference type="EMBL" id="CP000927">
    <property type="protein sequence ID" value="ABZ73491.1"/>
    <property type="molecule type" value="Genomic_DNA"/>
</dbReference>
<feature type="chain" id="PRO_5002753235" evidence="2">
    <location>
        <begin position="24"/>
        <end position="211"/>
    </location>
</feature>
<reference evidence="4" key="1">
    <citation type="submission" date="2008-01" db="EMBL/GenBank/DDBJ databases">
        <title>Complete sequence of chromosome of Caulobacter sp. K31.</title>
        <authorList>
            <consortium name="US DOE Joint Genome Institute"/>
            <person name="Copeland A."/>
            <person name="Lucas S."/>
            <person name="Lapidus A."/>
            <person name="Barry K."/>
            <person name="Glavina del Rio T."/>
            <person name="Dalin E."/>
            <person name="Tice H."/>
            <person name="Pitluck S."/>
            <person name="Bruce D."/>
            <person name="Goodwin L."/>
            <person name="Thompson L.S."/>
            <person name="Brettin T."/>
            <person name="Detter J.C."/>
            <person name="Han C."/>
            <person name="Schmutz J."/>
            <person name="Larimer F."/>
            <person name="Land M."/>
            <person name="Hauser L."/>
            <person name="Kyrpides N."/>
            <person name="Kim E."/>
            <person name="Stephens C."/>
            <person name="Richardson P."/>
        </authorList>
    </citation>
    <scope>NUCLEOTIDE SEQUENCE [LARGE SCALE GENOMIC DNA]</scope>
    <source>
        <strain evidence="4">K31</strain>
    </source>
</reference>
<protein>
    <submittedName>
        <fullName evidence="4">DSBA oxidoreductase</fullName>
    </submittedName>
</protein>
<dbReference type="PANTHER" id="PTHR13887">
    <property type="entry name" value="GLUTATHIONE S-TRANSFERASE KAPPA"/>
    <property type="match status" value="1"/>
</dbReference>
<sequence length="211" mass="22507" precursor="true">MRPLTRRLLTAVALTASLGVALAGCDKKDAATADDMSLGNANAKVTVIEYASASCVHCGRWNNEVFPAFKAKYIDTGKVHYVYREFLTPPVQVAAASFLLARCAGKDKYFSVIDSVYHSQEEMFSTGDYRGVLLRIAQSAGLNEEQFNACVNDEKAIKALNDRVAKYEADAKITGTPTFVINGKKAGGDDGGEQSIAQLDAAIAAAEAAAK</sequence>
<dbReference type="OrthoDB" id="8478320at2"/>
<comment type="similarity">
    <text evidence="1">Belongs to the thioredoxin family. DsbA subfamily.</text>
</comment>
<proteinExistence type="inferred from homology"/>
<accession>B0T001</accession>
<keyword evidence="2" id="KW-0732">Signal</keyword>
<dbReference type="PANTHER" id="PTHR13887:SF56">
    <property type="entry name" value="THIOREDOXIN-LIKE REDUCTASE RV2466C"/>
    <property type="match status" value="1"/>
</dbReference>
<evidence type="ECO:0000256" key="1">
    <source>
        <dbReference type="ARBA" id="ARBA00005791"/>
    </source>
</evidence>